<comment type="function">
    <text evidence="10">Component of the ERMES/MDM complex, which serves as a molecular tether to connect the endoplasmic reticulum (ER) and mitochondria. Components of this complex are involved in the control of mitochondrial shape and protein biogenesis, and function in nonvesicular lipid trafficking between the ER and mitochondria. MDM34 is required for the interaction of the ER-resident membrane protein MMM1 and the outer mitochondrial membrane-resident beta-barrel protein MDM10.</text>
</comment>
<feature type="domain" description="SMP-LTD" evidence="12">
    <location>
        <begin position="1"/>
        <end position="194"/>
    </location>
</feature>
<dbReference type="STRING" id="1314781.A0A166AQN3"/>
<keyword evidence="8 10" id="KW-0496">Mitochondrion</keyword>
<protein>
    <recommendedName>
        <fullName evidence="10">Mitochondrial distribution and morphology protein 34</fullName>
    </recommendedName>
</protein>
<feature type="region of interest" description="Disordered" evidence="11">
    <location>
        <begin position="488"/>
        <end position="549"/>
    </location>
</feature>
<feature type="region of interest" description="Disordered" evidence="11">
    <location>
        <begin position="599"/>
        <end position="671"/>
    </location>
</feature>
<feature type="region of interest" description="Disordered" evidence="11">
    <location>
        <begin position="219"/>
        <end position="299"/>
    </location>
</feature>
<evidence type="ECO:0000256" key="3">
    <source>
        <dbReference type="ARBA" id="ARBA00022452"/>
    </source>
</evidence>
<accession>A0A166AQN3</accession>
<comment type="similarity">
    <text evidence="10">Belongs to the MDM34 family.</text>
</comment>
<dbReference type="PANTHER" id="PTHR28185:SF1">
    <property type="entry name" value="MITOCHONDRIAL DISTRIBUTION AND MORPHOLOGY PROTEIN 34"/>
    <property type="match status" value="1"/>
</dbReference>
<dbReference type="EMBL" id="KV425976">
    <property type="protein sequence ID" value="KZV94229.1"/>
    <property type="molecule type" value="Genomic_DNA"/>
</dbReference>
<keyword evidence="7" id="KW-0446">Lipid-binding</keyword>
<dbReference type="GO" id="GO:0032865">
    <property type="term" value="C:ERMES complex"/>
    <property type="evidence" value="ECO:0007669"/>
    <property type="project" value="UniProtKB-UniRule"/>
</dbReference>
<feature type="compositionally biased region" description="Basic residues" evidence="11">
    <location>
        <begin position="531"/>
        <end position="542"/>
    </location>
</feature>
<gene>
    <name evidence="10" type="primary">MDM34</name>
    <name evidence="13" type="ORF">EXIGLDRAFT_645314</name>
</gene>
<keyword evidence="4 10" id="KW-0812">Transmembrane</keyword>
<evidence type="ECO:0000256" key="6">
    <source>
        <dbReference type="ARBA" id="ARBA00023055"/>
    </source>
</evidence>
<comment type="subunit">
    <text evidence="10">Component of the ER-mitochondria encounter structure (ERMES) or MDM complex, composed of MMM1, MDM10, MDM12 and MDM34.</text>
</comment>
<evidence type="ECO:0000313" key="14">
    <source>
        <dbReference type="Proteomes" id="UP000077266"/>
    </source>
</evidence>
<dbReference type="CDD" id="cd21673">
    <property type="entry name" value="SMP_Mdm34"/>
    <property type="match status" value="1"/>
</dbReference>
<reference evidence="13 14" key="1">
    <citation type="journal article" date="2016" name="Mol. Biol. Evol.">
        <title>Comparative Genomics of Early-Diverging Mushroom-Forming Fungi Provides Insights into the Origins of Lignocellulose Decay Capabilities.</title>
        <authorList>
            <person name="Nagy L.G."/>
            <person name="Riley R."/>
            <person name="Tritt A."/>
            <person name="Adam C."/>
            <person name="Daum C."/>
            <person name="Floudas D."/>
            <person name="Sun H."/>
            <person name="Yadav J.S."/>
            <person name="Pangilinan J."/>
            <person name="Larsson K.H."/>
            <person name="Matsuura K."/>
            <person name="Barry K."/>
            <person name="Labutti K."/>
            <person name="Kuo R."/>
            <person name="Ohm R.A."/>
            <person name="Bhattacharya S.S."/>
            <person name="Shirouzu T."/>
            <person name="Yoshinaga Y."/>
            <person name="Martin F.M."/>
            <person name="Grigoriev I.V."/>
            <person name="Hibbett D.S."/>
        </authorList>
    </citation>
    <scope>NUCLEOTIDE SEQUENCE [LARGE SCALE GENOMIC DNA]</scope>
    <source>
        <strain evidence="13 14">HHB12029</strain>
    </source>
</reference>
<keyword evidence="3 10" id="KW-1134">Transmembrane beta strand</keyword>
<dbReference type="GO" id="GO:0008289">
    <property type="term" value="F:lipid binding"/>
    <property type="evidence" value="ECO:0007669"/>
    <property type="project" value="UniProtKB-KW"/>
</dbReference>
<dbReference type="InterPro" id="IPR058825">
    <property type="entry name" value="MDM34_N"/>
</dbReference>
<evidence type="ECO:0000256" key="2">
    <source>
        <dbReference type="ARBA" id="ARBA00022448"/>
    </source>
</evidence>
<keyword evidence="14" id="KW-1185">Reference proteome</keyword>
<dbReference type="GO" id="GO:1990456">
    <property type="term" value="P:mitochondrion-endoplasmic reticulum membrane tethering"/>
    <property type="evidence" value="ECO:0007669"/>
    <property type="project" value="TreeGrafter"/>
</dbReference>
<proteinExistence type="inferred from homology"/>
<dbReference type="InterPro" id="IPR027536">
    <property type="entry name" value="MDM34"/>
</dbReference>
<dbReference type="PROSITE" id="PS51847">
    <property type="entry name" value="SMP"/>
    <property type="match status" value="1"/>
</dbReference>
<evidence type="ECO:0000256" key="5">
    <source>
        <dbReference type="ARBA" id="ARBA00022787"/>
    </source>
</evidence>
<comment type="domain">
    <text evidence="10">Lacks alpha-helical transmembrane segments, suggesting that it resides in the membrane via beta-sheet conformations similar to those predicted for other outer membrane proteins and porin.</text>
</comment>
<keyword evidence="2" id="KW-0813">Transport</keyword>
<evidence type="ECO:0000256" key="9">
    <source>
        <dbReference type="ARBA" id="ARBA00023136"/>
    </source>
</evidence>
<evidence type="ECO:0000256" key="1">
    <source>
        <dbReference type="ARBA" id="ARBA00004370"/>
    </source>
</evidence>
<keyword evidence="5 10" id="KW-1000">Mitochondrion outer membrane</keyword>
<dbReference type="PANTHER" id="PTHR28185">
    <property type="entry name" value="MITOCHONDRIAL DISTRIBUTION AND MORPHOLOGY PROTEIN 34"/>
    <property type="match status" value="1"/>
</dbReference>
<dbReference type="InterPro" id="IPR031468">
    <property type="entry name" value="SMP_LBD"/>
</dbReference>
<organism evidence="13 14">
    <name type="scientific">Exidia glandulosa HHB12029</name>
    <dbReference type="NCBI Taxonomy" id="1314781"/>
    <lineage>
        <taxon>Eukaryota</taxon>
        <taxon>Fungi</taxon>
        <taxon>Dikarya</taxon>
        <taxon>Basidiomycota</taxon>
        <taxon>Agaricomycotina</taxon>
        <taxon>Agaricomycetes</taxon>
        <taxon>Auriculariales</taxon>
        <taxon>Exidiaceae</taxon>
        <taxon>Exidia</taxon>
    </lineage>
</organism>
<keyword evidence="6" id="KW-0445">Lipid transport</keyword>
<comment type="subcellular location">
    <subcellularLocation>
        <location evidence="1">Membrane</location>
    </subcellularLocation>
    <subcellularLocation>
        <location evidence="10">Mitochondrion outer membrane</location>
        <topology evidence="10">Multi-pass membrane protein</topology>
    </subcellularLocation>
    <text evidence="10">The ERMES/MDM complex localizes to a few discrete foci (around 10 per single cell), that represent mitochondria-endoplasmic reticulum junctions. These foci are often found next to mtDNA nucleoids.</text>
</comment>
<feature type="compositionally biased region" description="Low complexity" evidence="11">
    <location>
        <begin position="236"/>
        <end position="245"/>
    </location>
</feature>
<evidence type="ECO:0000313" key="13">
    <source>
        <dbReference type="EMBL" id="KZV94229.1"/>
    </source>
</evidence>
<evidence type="ECO:0000256" key="11">
    <source>
        <dbReference type="SAM" id="MobiDB-lite"/>
    </source>
</evidence>
<feature type="compositionally biased region" description="Basic residues" evidence="11">
    <location>
        <begin position="605"/>
        <end position="617"/>
    </location>
</feature>
<sequence>MSFQFEWPEFSDEFQQHARQLVENALNKGNKPPIIADRIEVVEIEMGSQPPELEIRDIGEITVDQFRGIFRLSYDGDAYIVLRTKVQANPLTHKKPDIHLMAGSRGILAAHQPLVVPMLLRLSHFKINCYVVLVVSKQKGITLVFKTDPLQNVDVNSTFDSIAVLQKYIQREIEEQLREMFREDLPSIIHRLSQSWLAAKTTVQAPYLGKKAQRLETMSTPDLRLHTPSPPPSRPLPFSRSSLPSPSVPPAPPSLPPSIPPSLQYRVPRTASVASSSLRTSTEPTPSPVATPSNEDSVFPHIENYDPTYGMRPEGVPIRSNFGAFKRLWTTNRGLADLAEEAHPEDVDGGSVDAFDLVSWDDLVPSPQTLNSPSLLPTEPDMTEEYEAIPAVGGGVVMRPRIVHAQSRQSDLPTSAIQSPLSVRPSMLTRSLGDLTQPGLSSLALRLAEVEANPARQLFPRAASVVSSGAPSMRPPYRQDMTLSAIPRLRRSSTGGESSYFPAMPTPPPSEVIMSDREDDSQPQSPLFPTRRPRGNSSRRRSVSPLTHSPRAIVLRPGLNDSVSQLGTLSQLNQTLSPYTRTLEHVTVRSIPRSTLLVPPEKAPQRARRKRQYRIGRKAAAPTPDAEDEETAVGRERSMSPAPPSDFDASDRDHYFRQDPPLIRRRVPFNS</sequence>
<name>A0A166AQN3_EXIGL</name>
<evidence type="ECO:0000259" key="12">
    <source>
        <dbReference type="PROSITE" id="PS51847"/>
    </source>
</evidence>
<dbReference type="Proteomes" id="UP000077266">
    <property type="component" value="Unassembled WGS sequence"/>
</dbReference>
<keyword evidence="9 10" id="KW-0472">Membrane</keyword>
<dbReference type="InParanoid" id="A0A166AQN3"/>
<evidence type="ECO:0000256" key="7">
    <source>
        <dbReference type="ARBA" id="ARBA00023121"/>
    </source>
</evidence>
<dbReference type="GO" id="GO:0015914">
    <property type="term" value="P:phospholipid transport"/>
    <property type="evidence" value="ECO:0007669"/>
    <property type="project" value="TreeGrafter"/>
</dbReference>
<dbReference type="HAMAP" id="MF_03105">
    <property type="entry name" value="Mdm34"/>
    <property type="match status" value="1"/>
</dbReference>
<dbReference type="AlphaFoldDB" id="A0A166AQN3"/>
<evidence type="ECO:0000256" key="4">
    <source>
        <dbReference type="ARBA" id="ARBA00022692"/>
    </source>
</evidence>
<feature type="compositionally biased region" description="Pro residues" evidence="11">
    <location>
        <begin position="246"/>
        <end position="260"/>
    </location>
</feature>
<dbReference type="GO" id="GO:0007005">
    <property type="term" value="P:mitochondrion organization"/>
    <property type="evidence" value="ECO:0007669"/>
    <property type="project" value="InterPro"/>
</dbReference>
<dbReference type="Pfam" id="PF26545">
    <property type="entry name" value="Mdm34_N"/>
    <property type="match status" value="1"/>
</dbReference>
<evidence type="ECO:0000256" key="10">
    <source>
        <dbReference type="HAMAP-Rule" id="MF_03105"/>
    </source>
</evidence>
<feature type="compositionally biased region" description="Polar residues" evidence="11">
    <location>
        <begin position="272"/>
        <end position="296"/>
    </location>
</feature>
<dbReference type="OrthoDB" id="17927at2759"/>
<evidence type="ECO:0000256" key="8">
    <source>
        <dbReference type="ARBA" id="ARBA00023128"/>
    </source>
</evidence>